<dbReference type="Gene3D" id="1.10.1410.40">
    <property type="match status" value="1"/>
</dbReference>
<organism evidence="2 3">
    <name type="scientific">Potamilus streckersoni</name>
    <dbReference type="NCBI Taxonomy" id="2493646"/>
    <lineage>
        <taxon>Eukaryota</taxon>
        <taxon>Metazoa</taxon>
        <taxon>Spiralia</taxon>
        <taxon>Lophotrochozoa</taxon>
        <taxon>Mollusca</taxon>
        <taxon>Bivalvia</taxon>
        <taxon>Autobranchia</taxon>
        <taxon>Heteroconchia</taxon>
        <taxon>Palaeoheterodonta</taxon>
        <taxon>Unionida</taxon>
        <taxon>Unionoidea</taxon>
        <taxon>Unionidae</taxon>
        <taxon>Ambleminae</taxon>
        <taxon>Lampsilini</taxon>
        <taxon>Potamilus</taxon>
    </lineage>
</organism>
<keyword evidence="1" id="KW-0732">Signal</keyword>
<feature type="signal peptide" evidence="1">
    <location>
        <begin position="1"/>
        <end position="24"/>
    </location>
</feature>
<reference evidence="2" key="1">
    <citation type="journal article" date="2021" name="Genome Biol. Evol.">
        <title>A High-Quality Reference Genome for a Parasitic Bivalve with Doubly Uniparental Inheritance (Bivalvia: Unionida).</title>
        <authorList>
            <person name="Smith C.H."/>
        </authorList>
    </citation>
    <scope>NUCLEOTIDE SEQUENCE</scope>
    <source>
        <strain evidence="2">CHS0354</strain>
    </source>
</reference>
<reference evidence="2" key="2">
    <citation type="journal article" date="2021" name="Genome Biol. Evol.">
        <title>Developing a high-quality reference genome for a parasitic bivalve with doubly uniparental inheritance (Bivalvia: Unionida).</title>
        <authorList>
            <person name="Smith C.H."/>
        </authorList>
    </citation>
    <scope>NUCLEOTIDE SEQUENCE</scope>
    <source>
        <strain evidence="2">CHS0354</strain>
        <tissue evidence="2">Mantle</tissue>
    </source>
</reference>
<evidence type="ECO:0000313" key="2">
    <source>
        <dbReference type="EMBL" id="KAK3599464.1"/>
    </source>
</evidence>
<sequence length="156" mass="18295">MWQPENLLLCLELCWRLLYSWTEAETCPNYFIPEENMFQCKVYGHVQGRLLCVLRNLLRQEGRYLARISCDNLGEKLVMICQSPLMELELENCDVGAVMWVSVYWQLNAVYHLICEPHTLDRLLSSHILGLEMQMLLWKFYCSIIGSKLASKSLSR</sequence>
<dbReference type="Proteomes" id="UP001195483">
    <property type="component" value="Unassembled WGS sequence"/>
</dbReference>
<dbReference type="EMBL" id="JAEAOA010000455">
    <property type="protein sequence ID" value="KAK3599464.1"/>
    <property type="molecule type" value="Genomic_DNA"/>
</dbReference>
<dbReference type="AlphaFoldDB" id="A0AAE0SX73"/>
<proteinExistence type="predicted"/>
<comment type="caution">
    <text evidence="2">The sequence shown here is derived from an EMBL/GenBank/DDBJ whole genome shotgun (WGS) entry which is preliminary data.</text>
</comment>
<evidence type="ECO:0000256" key="1">
    <source>
        <dbReference type="SAM" id="SignalP"/>
    </source>
</evidence>
<protein>
    <submittedName>
        <fullName evidence="2">Uncharacterized protein</fullName>
    </submittedName>
</protein>
<gene>
    <name evidence="2" type="ORF">CHS0354_006585</name>
</gene>
<keyword evidence="3" id="KW-1185">Reference proteome</keyword>
<name>A0AAE0SX73_9BIVA</name>
<evidence type="ECO:0000313" key="3">
    <source>
        <dbReference type="Proteomes" id="UP001195483"/>
    </source>
</evidence>
<reference evidence="2" key="3">
    <citation type="submission" date="2023-05" db="EMBL/GenBank/DDBJ databases">
        <authorList>
            <person name="Smith C.H."/>
        </authorList>
    </citation>
    <scope>NUCLEOTIDE SEQUENCE</scope>
    <source>
        <strain evidence="2">CHS0354</strain>
        <tissue evidence="2">Mantle</tissue>
    </source>
</reference>
<accession>A0AAE0SX73</accession>
<feature type="chain" id="PRO_5041976857" evidence="1">
    <location>
        <begin position="25"/>
        <end position="156"/>
    </location>
</feature>